<dbReference type="GO" id="GO:0005548">
    <property type="term" value="F:phospholipid transporter activity"/>
    <property type="evidence" value="ECO:0007669"/>
    <property type="project" value="TreeGrafter"/>
</dbReference>
<feature type="region of interest" description="Disordered" evidence="1">
    <location>
        <begin position="255"/>
        <end position="296"/>
    </location>
</feature>
<evidence type="ECO:0000256" key="1">
    <source>
        <dbReference type="SAM" id="MobiDB-lite"/>
    </source>
</evidence>
<dbReference type="Pfam" id="PF02405">
    <property type="entry name" value="MlaE"/>
    <property type="match status" value="1"/>
</dbReference>
<sequence length="296" mass="30236">MLCAFGHISYRGSVIARGDGVVVSTASIGFGRSGPVTYVLGSVRTFGRLVRMTTRSSAIAVAEIATGRFPLRESLVQGWFFVSVSLWPAILISIPMGVVIAVQIGSVASNVGANSMAGAVGGMGVMQQIAPLATAVLVGGAGGSAIASDLGARTIRDEIDALRTMGIDPHQRLVAPRLVAMSVVAPALSVLVILMSILSSFAVAAIGQGVAPGSYWLSFGSFASITDLLICLGKAVIFGFVVAAIACHRGLEAKGGPKGVADHHRRRVRSGAAPGSAEGRRPGDGRSRSGDQRATA</sequence>
<dbReference type="EMBL" id="FNLM01000034">
    <property type="protein sequence ID" value="SDU69634.1"/>
    <property type="molecule type" value="Genomic_DNA"/>
</dbReference>
<accession>A0A1H2KLQ5</accession>
<proteinExistence type="predicted"/>
<evidence type="ECO:0000313" key="4">
    <source>
        <dbReference type="Proteomes" id="UP000183180"/>
    </source>
</evidence>
<keyword evidence="2" id="KW-1133">Transmembrane helix</keyword>
<dbReference type="PANTHER" id="PTHR30188:SF4">
    <property type="entry name" value="PROTEIN TRIGALACTOSYLDIACYLGLYCEROL 1, CHLOROPLASTIC"/>
    <property type="match status" value="1"/>
</dbReference>
<dbReference type="STRING" id="158898.SAMN04488548_1343409"/>
<protein>
    <submittedName>
        <fullName evidence="3">Phospholipid/cholesterol/gamma-HCH transport system permease protein</fullName>
    </submittedName>
</protein>
<feature type="transmembrane region" description="Helical" evidence="2">
    <location>
        <begin position="178"/>
        <end position="207"/>
    </location>
</feature>
<dbReference type="PANTHER" id="PTHR30188">
    <property type="entry name" value="ABC TRANSPORTER PERMEASE PROTEIN-RELATED"/>
    <property type="match status" value="1"/>
</dbReference>
<evidence type="ECO:0000313" key="3">
    <source>
        <dbReference type="EMBL" id="SDU69634.1"/>
    </source>
</evidence>
<evidence type="ECO:0000256" key="2">
    <source>
        <dbReference type="SAM" id="Phobius"/>
    </source>
</evidence>
<reference evidence="3 4" key="1">
    <citation type="submission" date="2016-10" db="EMBL/GenBank/DDBJ databases">
        <authorList>
            <person name="de Groot N.N."/>
        </authorList>
    </citation>
    <scope>NUCLEOTIDE SEQUENCE [LARGE SCALE GENOMIC DNA]</scope>
    <source>
        <strain evidence="3 4">DSM 44215</strain>
    </source>
</reference>
<feature type="transmembrane region" description="Helical" evidence="2">
    <location>
        <begin position="219"/>
        <end position="246"/>
    </location>
</feature>
<dbReference type="Proteomes" id="UP000183180">
    <property type="component" value="Unassembled WGS sequence"/>
</dbReference>
<gene>
    <name evidence="3" type="ORF">SAMN04488548_1343409</name>
</gene>
<dbReference type="AlphaFoldDB" id="A0A1H2KLQ5"/>
<organism evidence="3 4">
    <name type="scientific">Gordonia westfalica</name>
    <dbReference type="NCBI Taxonomy" id="158898"/>
    <lineage>
        <taxon>Bacteria</taxon>
        <taxon>Bacillati</taxon>
        <taxon>Actinomycetota</taxon>
        <taxon>Actinomycetes</taxon>
        <taxon>Mycobacteriales</taxon>
        <taxon>Gordoniaceae</taxon>
        <taxon>Gordonia</taxon>
    </lineage>
</organism>
<feature type="transmembrane region" description="Helical" evidence="2">
    <location>
        <begin position="125"/>
        <end position="147"/>
    </location>
</feature>
<feature type="transmembrane region" description="Helical" evidence="2">
    <location>
        <begin position="78"/>
        <end position="105"/>
    </location>
</feature>
<name>A0A1H2KLQ5_9ACTN</name>
<dbReference type="InterPro" id="IPR030802">
    <property type="entry name" value="Permease_MalE"/>
</dbReference>
<keyword evidence="2" id="KW-0472">Membrane</keyword>
<feature type="compositionally biased region" description="Basic and acidic residues" evidence="1">
    <location>
        <begin position="278"/>
        <end position="296"/>
    </location>
</feature>
<dbReference type="GO" id="GO:0043190">
    <property type="term" value="C:ATP-binding cassette (ABC) transporter complex"/>
    <property type="evidence" value="ECO:0007669"/>
    <property type="project" value="InterPro"/>
</dbReference>
<keyword evidence="2" id="KW-0812">Transmembrane</keyword>